<keyword evidence="2 4" id="KW-0472">Membrane</keyword>
<evidence type="ECO:0000256" key="2">
    <source>
        <dbReference type="ARBA" id="ARBA00023136"/>
    </source>
</evidence>
<dbReference type="PANTHER" id="PTHR30329">
    <property type="entry name" value="STATOR ELEMENT OF FLAGELLAR MOTOR COMPLEX"/>
    <property type="match status" value="1"/>
</dbReference>
<dbReference type="InterPro" id="IPR036737">
    <property type="entry name" value="OmpA-like_sf"/>
</dbReference>
<evidence type="ECO:0000259" key="5">
    <source>
        <dbReference type="PROSITE" id="PS51123"/>
    </source>
</evidence>
<evidence type="ECO:0000256" key="3">
    <source>
        <dbReference type="ARBA" id="ARBA00023237"/>
    </source>
</evidence>
<protein>
    <recommendedName>
        <fullName evidence="5">OmpA-like domain-containing protein</fullName>
    </recommendedName>
</protein>
<dbReference type="CDD" id="cd07185">
    <property type="entry name" value="OmpA_C-like"/>
    <property type="match status" value="1"/>
</dbReference>
<evidence type="ECO:0000256" key="1">
    <source>
        <dbReference type="ARBA" id="ARBA00004442"/>
    </source>
</evidence>
<dbReference type="RefSeq" id="WP_345026655.1">
    <property type="nucleotide sequence ID" value="NZ_BAABEY010000005.1"/>
</dbReference>
<dbReference type="PANTHER" id="PTHR30329:SF21">
    <property type="entry name" value="LIPOPROTEIN YIAD-RELATED"/>
    <property type="match status" value="1"/>
</dbReference>
<evidence type="ECO:0000313" key="6">
    <source>
        <dbReference type="EMBL" id="GAA4433416.1"/>
    </source>
</evidence>
<dbReference type="PRINTS" id="PR01021">
    <property type="entry name" value="OMPADOMAIN"/>
</dbReference>
<dbReference type="Proteomes" id="UP001501508">
    <property type="component" value="Unassembled WGS sequence"/>
</dbReference>
<name>A0ABP8LQW3_9BACT</name>
<dbReference type="EMBL" id="BAABEY010000005">
    <property type="protein sequence ID" value="GAA4433416.1"/>
    <property type="molecule type" value="Genomic_DNA"/>
</dbReference>
<dbReference type="InterPro" id="IPR006665">
    <property type="entry name" value="OmpA-like"/>
</dbReference>
<evidence type="ECO:0000256" key="4">
    <source>
        <dbReference type="PROSITE-ProRule" id="PRU00473"/>
    </source>
</evidence>
<organism evidence="6 7">
    <name type="scientific">Ravibacter arvi</name>
    <dbReference type="NCBI Taxonomy" id="2051041"/>
    <lineage>
        <taxon>Bacteria</taxon>
        <taxon>Pseudomonadati</taxon>
        <taxon>Bacteroidota</taxon>
        <taxon>Cytophagia</taxon>
        <taxon>Cytophagales</taxon>
        <taxon>Spirosomataceae</taxon>
        <taxon>Ravibacter</taxon>
    </lineage>
</organism>
<dbReference type="Pfam" id="PF00691">
    <property type="entry name" value="OmpA"/>
    <property type="match status" value="1"/>
</dbReference>
<accession>A0ABP8LQW3</accession>
<reference evidence="7" key="1">
    <citation type="journal article" date="2019" name="Int. J. Syst. Evol. Microbiol.">
        <title>The Global Catalogue of Microorganisms (GCM) 10K type strain sequencing project: providing services to taxonomists for standard genome sequencing and annotation.</title>
        <authorList>
            <consortium name="The Broad Institute Genomics Platform"/>
            <consortium name="The Broad Institute Genome Sequencing Center for Infectious Disease"/>
            <person name="Wu L."/>
            <person name="Ma J."/>
        </authorList>
    </citation>
    <scope>NUCLEOTIDE SEQUENCE [LARGE SCALE GENOMIC DNA]</scope>
    <source>
        <strain evidence="7">JCM 31920</strain>
    </source>
</reference>
<dbReference type="SUPFAM" id="SSF103088">
    <property type="entry name" value="OmpA-like"/>
    <property type="match status" value="1"/>
</dbReference>
<dbReference type="PROSITE" id="PS51123">
    <property type="entry name" value="OMPA_2"/>
    <property type="match status" value="1"/>
</dbReference>
<dbReference type="InterPro" id="IPR050330">
    <property type="entry name" value="Bact_OuterMem_StrucFunc"/>
</dbReference>
<comment type="caution">
    <text evidence="6">The sequence shown here is derived from an EMBL/GenBank/DDBJ whole genome shotgun (WGS) entry which is preliminary data.</text>
</comment>
<feature type="domain" description="OmpA-like" evidence="5">
    <location>
        <begin position="382"/>
        <end position="500"/>
    </location>
</feature>
<keyword evidence="7" id="KW-1185">Reference proteome</keyword>
<evidence type="ECO:0000313" key="7">
    <source>
        <dbReference type="Proteomes" id="UP001501508"/>
    </source>
</evidence>
<comment type="subcellular location">
    <subcellularLocation>
        <location evidence="1">Cell outer membrane</location>
    </subcellularLocation>
</comment>
<gene>
    <name evidence="6" type="ORF">GCM10023091_06940</name>
</gene>
<dbReference type="InterPro" id="IPR006664">
    <property type="entry name" value="OMP_bac"/>
</dbReference>
<keyword evidence="3" id="KW-0998">Cell outer membrane</keyword>
<dbReference type="Gene3D" id="3.30.1330.60">
    <property type="entry name" value="OmpA-like domain"/>
    <property type="match status" value="1"/>
</dbReference>
<sequence length="513" mass="57042">MNLKITSIAFGLLLHVLPDAIGQNGRTYEGTHKMNTWSVTGYGGITRFFGDLRQHNFAYGEKESVTGAWGVSLNKQLTPLFGAQLSFSNGSLSGSKKGVQGIDLGSREPITGPDGKPVRYDVYFKSPSYIQATLDATVNLNRLFFGHNKMRRWKIDAHGGFGIMYFYSELYDMFDDRLLLRTNTDGSSKTAGTWRRNGSTYTREWVFPVGMSFHYELSPRFDIGLSFTYNHVNTEKLDLTVGSLTDYDRQSGLWGFYMGESNKDKYAFGAVALTYKLGKKAVRAPRTGQTDASKGRYHLRYASPAQLIPPVYNPTLSDADSIAKANMPEPVDARLYTDTDGDGVADLFDKEPNTPAGSWVSGGGVAMDLEQKIGAAIPKDKLKDDCDTIFGSIEFDTDRSTIRPASRESLNQLVAHLQSKPNCRVVLVGHADARASDRYNQSLSKRRVDATRRELIKLGFPDPSRITTEYYGELRPASDNKTSAGMQSNRRVEIRILPSNTLYGTYPSGFRPK</sequence>
<proteinExistence type="predicted"/>